<dbReference type="AlphaFoldDB" id="A0A9W4H867"/>
<dbReference type="Proteomes" id="UP001153328">
    <property type="component" value="Unassembled WGS sequence"/>
</dbReference>
<dbReference type="EMBL" id="CAJVAX010000022">
    <property type="protein sequence ID" value="CAG7657280.1"/>
    <property type="molecule type" value="Genomic_DNA"/>
</dbReference>
<organism evidence="1 2">
    <name type="scientific">Actinacidiphila bryophytorum</name>
    <dbReference type="NCBI Taxonomy" id="1436133"/>
    <lineage>
        <taxon>Bacteria</taxon>
        <taxon>Bacillati</taxon>
        <taxon>Actinomycetota</taxon>
        <taxon>Actinomycetes</taxon>
        <taxon>Kitasatosporales</taxon>
        <taxon>Streptomycetaceae</taxon>
        <taxon>Actinacidiphila</taxon>
    </lineage>
</organism>
<protein>
    <submittedName>
        <fullName evidence="1">Uncharacterized protein</fullName>
    </submittedName>
</protein>
<evidence type="ECO:0000313" key="2">
    <source>
        <dbReference type="Proteomes" id="UP001153328"/>
    </source>
</evidence>
<sequence>MPRTCLVCASYVPEPGNYHR</sequence>
<comment type="caution">
    <text evidence="1">The sequence shown here is derived from an EMBL/GenBank/DDBJ whole genome shotgun (WGS) entry which is preliminary data.</text>
</comment>
<accession>A0A9W4H867</accession>
<evidence type="ECO:0000313" key="1">
    <source>
        <dbReference type="EMBL" id="CAG7657280.1"/>
    </source>
</evidence>
<proteinExistence type="predicted"/>
<reference evidence="1" key="1">
    <citation type="submission" date="2021-06" db="EMBL/GenBank/DDBJ databases">
        <authorList>
            <person name="Arsene-Ploetze F."/>
        </authorList>
    </citation>
    <scope>NUCLEOTIDE SEQUENCE</scope>
    <source>
        <strain evidence="1">SBRY1</strain>
    </source>
</reference>
<gene>
    <name evidence="1" type="ORF">SBRY_80238</name>
</gene>
<keyword evidence="2" id="KW-1185">Reference proteome</keyword>
<name>A0A9W4H867_9ACTN</name>